<feature type="transmembrane region" description="Helical" evidence="1">
    <location>
        <begin position="289"/>
        <end position="317"/>
    </location>
</feature>
<dbReference type="RefSeq" id="WP_141389950.1">
    <property type="nucleotide sequence ID" value="NZ_BJNZ01000015.1"/>
</dbReference>
<organism evidence="2 3">
    <name type="scientific">Cellulosimicrobium cellulans</name>
    <name type="common">Arthrobacter luteus</name>
    <dbReference type="NCBI Taxonomy" id="1710"/>
    <lineage>
        <taxon>Bacteria</taxon>
        <taxon>Bacillati</taxon>
        <taxon>Actinomycetota</taxon>
        <taxon>Actinomycetes</taxon>
        <taxon>Micrococcales</taxon>
        <taxon>Promicromonosporaceae</taxon>
        <taxon>Cellulosimicrobium</taxon>
    </lineage>
</organism>
<gene>
    <name evidence="2" type="ORF">CCE02nite_24900</name>
</gene>
<proteinExistence type="predicted"/>
<evidence type="ECO:0000313" key="2">
    <source>
        <dbReference type="EMBL" id="GED10491.1"/>
    </source>
</evidence>
<feature type="transmembrane region" description="Helical" evidence="1">
    <location>
        <begin position="223"/>
        <end position="244"/>
    </location>
</feature>
<keyword evidence="1" id="KW-0812">Transmembrane</keyword>
<accession>A0A4Y4E775</accession>
<reference evidence="2 3" key="1">
    <citation type="submission" date="2019-06" db="EMBL/GenBank/DDBJ databases">
        <title>Whole genome shotgun sequence of Cellulosimicrobium cellulans NBRC 15516.</title>
        <authorList>
            <person name="Hosoyama A."/>
            <person name="Uohara A."/>
            <person name="Ohji S."/>
            <person name="Ichikawa N."/>
        </authorList>
    </citation>
    <scope>NUCLEOTIDE SEQUENCE [LARGE SCALE GENOMIC DNA]</scope>
    <source>
        <strain evidence="2 3">NBRC 15516</strain>
    </source>
</reference>
<comment type="caution">
    <text evidence="2">The sequence shown here is derived from an EMBL/GenBank/DDBJ whole genome shotgun (WGS) entry which is preliminary data.</text>
</comment>
<feature type="transmembrane region" description="Helical" evidence="1">
    <location>
        <begin position="559"/>
        <end position="581"/>
    </location>
</feature>
<keyword evidence="1" id="KW-1133">Transmembrane helix</keyword>
<evidence type="ECO:0000313" key="3">
    <source>
        <dbReference type="Proteomes" id="UP000316659"/>
    </source>
</evidence>
<dbReference type="AlphaFoldDB" id="A0A4Y4E775"/>
<protein>
    <recommendedName>
        <fullName evidence="4">DUF1430 domain-containing protein</fullName>
    </recommendedName>
</protein>
<dbReference type="EMBL" id="BJNZ01000015">
    <property type="protein sequence ID" value="GED10491.1"/>
    <property type="molecule type" value="Genomic_DNA"/>
</dbReference>
<sequence>MLNRSLRRAYGLAVAVTVFLTFFTLQAYSEFAVQGPASQLRVGSLGPTASSAEVYDAMTTFAQERDCTVARVSFDLTDPSVRHLHVLGDRLSEPGSRWVTSGYADFSRGVTTRVHPGSELGTASPVGSFVLTCGLEDATTLASTLQQQGVSVVADSYPTLREWNRYLGGTPLLASYVIAVVATSLLAGCGALLGSRAYAVQRLQGAPFAQILRRDLVPVARRLVVHLVVAAAVCAVILGVYNRFAQWTTFLGLALIVLGVLLAVTVLSHTVCAAATLRIPLAAAVKGEAVGGWVVPVAFSVRFVAAAVLVVSIFSALGAGQLIVAQQAARDAWQSAGGAVYLGLGGGDKARAAEHAQALGDLVAAAEDEGKAVVAFSQPVAAFGAVTVVAEEQPVLVVNRTYLREQEVVGADGERLVPGDDTCLELHLPGSLEPAQQADVAAAVDSWAEFFGATCPVEEGIALPHGTVLFDYGNAADPSAPPLVEDPVLLVVDHGSGTISADAYDAYASTGGVVFLDPAYALEKASDAGVRDYILSTTPVAQAAAVEYRDLVRALRLGLTNIAACAGVVLLTGVVVASAWTRRNAQAIFARYISGWSFWSRFRTTLVVEIVSAAALVVYVAWNPPRTPPTVGAFVPGSEPPLLGGWEPVAVAAVCLVSATFLVGALAAAQRRLLRTRSSDS</sequence>
<evidence type="ECO:0008006" key="4">
    <source>
        <dbReference type="Google" id="ProtNLM"/>
    </source>
</evidence>
<feature type="transmembrane region" description="Helical" evidence="1">
    <location>
        <begin position="250"/>
        <end position="277"/>
    </location>
</feature>
<name>A0A4Y4E775_CELCE</name>
<feature type="transmembrane region" description="Helical" evidence="1">
    <location>
        <begin position="173"/>
        <end position="194"/>
    </location>
</feature>
<keyword evidence="1" id="KW-0472">Membrane</keyword>
<feature type="transmembrane region" description="Helical" evidence="1">
    <location>
        <begin position="602"/>
        <end position="622"/>
    </location>
</feature>
<dbReference type="Proteomes" id="UP000316659">
    <property type="component" value="Unassembled WGS sequence"/>
</dbReference>
<feature type="transmembrane region" description="Helical" evidence="1">
    <location>
        <begin position="649"/>
        <end position="669"/>
    </location>
</feature>
<evidence type="ECO:0000256" key="1">
    <source>
        <dbReference type="SAM" id="Phobius"/>
    </source>
</evidence>